<name>A0A6M6JU16_9PSEU</name>
<evidence type="ECO:0000259" key="1">
    <source>
        <dbReference type="Pfam" id="PF06445"/>
    </source>
</evidence>
<reference evidence="2 3" key="1">
    <citation type="submission" date="2020-05" db="EMBL/GenBank/DDBJ databases">
        <authorList>
            <person name="Mo P."/>
        </authorList>
    </citation>
    <scope>NUCLEOTIDE SEQUENCE [LARGE SCALE GENOMIC DNA]</scope>
    <source>
        <strain evidence="2 3">Gen01</strain>
    </source>
</reference>
<dbReference type="KEGG" id="pbro:HOP40_11780"/>
<dbReference type="Proteomes" id="UP000505377">
    <property type="component" value="Chromosome"/>
</dbReference>
<evidence type="ECO:0000313" key="3">
    <source>
        <dbReference type="Proteomes" id="UP000505377"/>
    </source>
</evidence>
<sequence>MVDGHGDPNTPAYADAVSTLYPVAYGLKALSRARLGRDAVVMPLEGLWWADDMSTFTTARDKSRWDWTMMIMAPPWTTAAMVAEVVEQVGRRKRPPRLDDLRLEPLSEGRCVQVLHVGTYDDEADLLRHVHEEFLPAQGLAMTGKHHEIYLGDPRRADPAKLRTILRQPVLDTRAADRHDRPLDVHDEEPP</sequence>
<dbReference type="InterPro" id="IPR011256">
    <property type="entry name" value="Reg_factor_effector_dom_sf"/>
</dbReference>
<protein>
    <recommendedName>
        <fullName evidence="1">GyrI-like small molecule binding domain-containing protein</fullName>
    </recommendedName>
</protein>
<proteinExistence type="predicted"/>
<evidence type="ECO:0000313" key="2">
    <source>
        <dbReference type="EMBL" id="QJY50566.1"/>
    </source>
</evidence>
<dbReference type="InterPro" id="IPR029442">
    <property type="entry name" value="GyrI-like"/>
</dbReference>
<dbReference type="EMBL" id="CP053564">
    <property type="protein sequence ID" value="QJY50566.1"/>
    <property type="molecule type" value="Genomic_DNA"/>
</dbReference>
<gene>
    <name evidence="2" type="ORF">HOP40_11780</name>
</gene>
<organism evidence="2 3">
    <name type="scientific">Pseudonocardia broussonetiae</name>
    <dbReference type="NCBI Taxonomy" id="2736640"/>
    <lineage>
        <taxon>Bacteria</taxon>
        <taxon>Bacillati</taxon>
        <taxon>Actinomycetota</taxon>
        <taxon>Actinomycetes</taxon>
        <taxon>Pseudonocardiales</taxon>
        <taxon>Pseudonocardiaceae</taxon>
        <taxon>Pseudonocardia</taxon>
    </lineage>
</organism>
<feature type="domain" description="GyrI-like small molecule binding" evidence="1">
    <location>
        <begin position="15"/>
        <end position="164"/>
    </location>
</feature>
<keyword evidence="3" id="KW-1185">Reference proteome</keyword>
<dbReference type="Gene3D" id="3.20.80.10">
    <property type="entry name" value="Regulatory factor, effector binding domain"/>
    <property type="match status" value="1"/>
</dbReference>
<dbReference type="Pfam" id="PF06445">
    <property type="entry name" value="GyrI-like"/>
    <property type="match status" value="1"/>
</dbReference>
<accession>A0A6M6JU16</accession>
<dbReference type="AlphaFoldDB" id="A0A6M6JU16"/>
<dbReference type="SUPFAM" id="SSF55136">
    <property type="entry name" value="Probable bacterial effector-binding domain"/>
    <property type="match status" value="1"/>
</dbReference>